<accession>A0ABV0HLR4</accession>
<keyword evidence="2" id="KW-1185">Reference proteome</keyword>
<name>A0ABV0HLR4_9ENTR</name>
<dbReference type="Proteomes" id="UP001444146">
    <property type="component" value="Unassembled WGS sequence"/>
</dbReference>
<dbReference type="RefSeq" id="WP_347795662.1">
    <property type="nucleotide sequence ID" value="NZ_JAYMYY010000005.1"/>
</dbReference>
<reference evidence="1 2" key="1">
    <citation type="submission" date="2024-01" db="EMBL/GenBank/DDBJ databases">
        <title>Pseudocitrobacter sp. Endophytic strain Cyp-38L.</title>
        <authorList>
            <person name="Amer M.A."/>
            <person name="Hamed S.M."/>
        </authorList>
    </citation>
    <scope>NUCLEOTIDE SEQUENCE [LARGE SCALE GENOMIC DNA]</scope>
    <source>
        <strain evidence="1 2">Cyp38S</strain>
    </source>
</reference>
<gene>
    <name evidence="1" type="ORF">VSR74_16150</name>
</gene>
<comment type="caution">
    <text evidence="1">The sequence shown here is derived from an EMBL/GenBank/DDBJ whole genome shotgun (WGS) entry which is preliminary data.</text>
</comment>
<organism evidence="1 2">
    <name type="scientific">Pseudocitrobacter cyperus</name>
    <dbReference type="NCBI Taxonomy" id="3112843"/>
    <lineage>
        <taxon>Bacteria</taxon>
        <taxon>Pseudomonadati</taxon>
        <taxon>Pseudomonadota</taxon>
        <taxon>Gammaproteobacteria</taxon>
        <taxon>Enterobacterales</taxon>
        <taxon>Enterobacteriaceae</taxon>
        <taxon>Pseudocitrobacter</taxon>
    </lineage>
</organism>
<proteinExistence type="predicted"/>
<sequence>MDDKGEKTGSVKVSCAKSEETANNKEWSVIVATAPLEKIEILKIERPASVENDTLPTSVCKEWQQELTKQKIKYIFENSEKYPDSVLPYGDGYYFLPCVVKGELKSDGAKWHFSINAAATAVWSNDNNENIAWGCDERGCSELFILPYNAMGETEFD</sequence>
<dbReference type="EMBL" id="JAYMYY010000005">
    <property type="protein sequence ID" value="MEO3991342.1"/>
    <property type="molecule type" value="Genomic_DNA"/>
</dbReference>
<evidence type="ECO:0000313" key="1">
    <source>
        <dbReference type="EMBL" id="MEO3991342.1"/>
    </source>
</evidence>
<evidence type="ECO:0000313" key="2">
    <source>
        <dbReference type="Proteomes" id="UP001444146"/>
    </source>
</evidence>
<protein>
    <submittedName>
        <fullName evidence="1">Uncharacterized protein</fullName>
    </submittedName>
</protein>